<feature type="transmembrane region" description="Helical" evidence="7">
    <location>
        <begin position="75"/>
        <end position="99"/>
    </location>
</feature>
<evidence type="ECO:0000256" key="2">
    <source>
        <dbReference type="ARBA" id="ARBA00022475"/>
    </source>
</evidence>
<name>A0ABS6WIN8_9HYPH</name>
<evidence type="ECO:0000256" key="5">
    <source>
        <dbReference type="ARBA" id="ARBA00023136"/>
    </source>
</evidence>
<evidence type="ECO:0000256" key="7">
    <source>
        <dbReference type="SAM" id="Phobius"/>
    </source>
</evidence>
<sequence length="444" mass="46580">MTTKEPSPQNAAPTEPTRQSPSDAGGATPPLPGARSGFLIGFALLVVLFSIGQLHRSSGGVMSIVFVDEFALSPALIGPLIGAMFIAQGLGQVPGGIVLDRFGTRRTLAGFGLLAALGSLMVALAGTWQGVMVGRVLIGIGFAPALNGSISFFVRWAGNARLSTLTGRFLFVGMLGGIVGTGPLSLAIESYGWRPVYAALGVLTLMAAASLPLLVRDGPPRRATDTDNPAYPRLADIMRGMRQVFRNREIRPLLLISPFLYTPTQLLVGLWAGPYLADIHRLNAVDRGYALTIMMVGMSIGVLAYGPIEAKIGRRRPVVIGGALTVAASFLALAFWGQQSPLIAIAACSASITFSTYFVVVIAHAQSLFPREFSGRSVAVIGLIAITGVFVNQSLSAALVAAFPAPPGATASLTGYRTLFIVVAIVFAGIAAVYSRVREQRVRS</sequence>
<keyword evidence="10" id="KW-1185">Reference proteome</keyword>
<evidence type="ECO:0000256" key="1">
    <source>
        <dbReference type="ARBA" id="ARBA00004651"/>
    </source>
</evidence>
<dbReference type="EMBL" id="JAHWQX010000001">
    <property type="protein sequence ID" value="MBW3095803.1"/>
    <property type="molecule type" value="Genomic_DNA"/>
</dbReference>
<evidence type="ECO:0000256" key="6">
    <source>
        <dbReference type="SAM" id="MobiDB-lite"/>
    </source>
</evidence>
<feature type="transmembrane region" description="Helical" evidence="7">
    <location>
        <begin position="169"/>
        <end position="188"/>
    </location>
</feature>
<proteinExistence type="predicted"/>
<feature type="transmembrane region" description="Helical" evidence="7">
    <location>
        <begin position="318"/>
        <end position="336"/>
    </location>
</feature>
<dbReference type="Pfam" id="PF07690">
    <property type="entry name" value="MFS_1"/>
    <property type="match status" value="1"/>
</dbReference>
<feature type="transmembrane region" description="Helical" evidence="7">
    <location>
        <begin position="253"/>
        <end position="276"/>
    </location>
</feature>
<feature type="transmembrane region" description="Helical" evidence="7">
    <location>
        <begin position="342"/>
        <end position="365"/>
    </location>
</feature>
<dbReference type="RefSeq" id="WP_219157411.1">
    <property type="nucleotide sequence ID" value="NZ_JAHWQX010000001.1"/>
</dbReference>
<evidence type="ECO:0000259" key="8">
    <source>
        <dbReference type="PROSITE" id="PS50850"/>
    </source>
</evidence>
<feature type="transmembrane region" description="Helical" evidence="7">
    <location>
        <begin position="377"/>
        <end position="403"/>
    </location>
</feature>
<feature type="compositionally biased region" description="Polar residues" evidence="6">
    <location>
        <begin position="1"/>
        <end position="22"/>
    </location>
</feature>
<dbReference type="PANTHER" id="PTHR43124:SF3">
    <property type="entry name" value="CHLORAMPHENICOL EFFLUX PUMP RV0191"/>
    <property type="match status" value="1"/>
</dbReference>
<keyword evidence="2" id="KW-1003">Cell membrane</keyword>
<dbReference type="Proteomes" id="UP001430804">
    <property type="component" value="Unassembled WGS sequence"/>
</dbReference>
<gene>
    <name evidence="9" type="ORF">KY465_00765</name>
</gene>
<feature type="transmembrane region" description="Helical" evidence="7">
    <location>
        <begin position="111"/>
        <end position="131"/>
    </location>
</feature>
<reference evidence="9" key="1">
    <citation type="submission" date="2021-07" db="EMBL/GenBank/DDBJ databases">
        <title>Pseudohoeflea marina sp. nov. a polyhydroxyalcanoate-producing bacterium.</title>
        <authorList>
            <person name="Zheng W."/>
            <person name="Yu S."/>
            <person name="Huang Y."/>
        </authorList>
    </citation>
    <scope>NUCLEOTIDE SEQUENCE</scope>
    <source>
        <strain evidence="9">DP4N28-3</strain>
    </source>
</reference>
<dbReference type="InterPro" id="IPR011701">
    <property type="entry name" value="MFS"/>
</dbReference>
<feature type="transmembrane region" description="Helical" evidence="7">
    <location>
        <begin position="288"/>
        <end position="306"/>
    </location>
</feature>
<dbReference type="PANTHER" id="PTHR43124">
    <property type="entry name" value="PURINE EFFLUX PUMP PBUE"/>
    <property type="match status" value="1"/>
</dbReference>
<dbReference type="InterPro" id="IPR050189">
    <property type="entry name" value="MFS_Efflux_Transporters"/>
</dbReference>
<accession>A0ABS6WIN8</accession>
<organism evidence="9 10">
    <name type="scientific">Pseudohoeflea coraliihabitans</name>
    <dbReference type="NCBI Taxonomy" id="2860393"/>
    <lineage>
        <taxon>Bacteria</taxon>
        <taxon>Pseudomonadati</taxon>
        <taxon>Pseudomonadota</taxon>
        <taxon>Alphaproteobacteria</taxon>
        <taxon>Hyphomicrobiales</taxon>
        <taxon>Rhizobiaceae</taxon>
        <taxon>Pseudohoeflea</taxon>
    </lineage>
</organism>
<evidence type="ECO:0000256" key="4">
    <source>
        <dbReference type="ARBA" id="ARBA00022989"/>
    </source>
</evidence>
<dbReference type="PROSITE" id="PS50850">
    <property type="entry name" value="MFS"/>
    <property type="match status" value="1"/>
</dbReference>
<feature type="transmembrane region" description="Helical" evidence="7">
    <location>
        <begin position="37"/>
        <end position="55"/>
    </location>
</feature>
<keyword evidence="3 7" id="KW-0812">Transmembrane</keyword>
<feature type="transmembrane region" description="Helical" evidence="7">
    <location>
        <begin position="415"/>
        <end position="434"/>
    </location>
</feature>
<feature type="transmembrane region" description="Helical" evidence="7">
    <location>
        <begin position="137"/>
        <end position="157"/>
    </location>
</feature>
<protein>
    <submittedName>
        <fullName evidence="9">MFS transporter</fullName>
    </submittedName>
</protein>
<evidence type="ECO:0000313" key="9">
    <source>
        <dbReference type="EMBL" id="MBW3095803.1"/>
    </source>
</evidence>
<feature type="transmembrane region" description="Helical" evidence="7">
    <location>
        <begin position="194"/>
        <end position="215"/>
    </location>
</feature>
<comment type="caution">
    <text evidence="9">The sequence shown here is derived from an EMBL/GenBank/DDBJ whole genome shotgun (WGS) entry which is preliminary data.</text>
</comment>
<feature type="region of interest" description="Disordered" evidence="6">
    <location>
        <begin position="1"/>
        <end position="28"/>
    </location>
</feature>
<dbReference type="InterPro" id="IPR020846">
    <property type="entry name" value="MFS_dom"/>
</dbReference>
<evidence type="ECO:0000256" key="3">
    <source>
        <dbReference type="ARBA" id="ARBA00022692"/>
    </source>
</evidence>
<comment type="subcellular location">
    <subcellularLocation>
        <location evidence="1">Cell membrane</location>
        <topology evidence="1">Multi-pass membrane protein</topology>
    </subcellularLocation>
</comment>
<evidence type="ECO:0000313" key="10">
    <source>
        <dbReference type="Proteomes" id="UP001430804"/>
    </source>
</evidence>
<keyword evidence="5 7" id="KW-0472">Membrane</keyword>
<keyword evidence="4 7" id="KW-1133">Transmembrane helix</keyword>
<feature type="domain" description="Major facilitator superfamily (MFS) profile" evidence="8">
    <location>
        <begin position="36"/>
        <end position="441"/>
    </location>
</feature>